<accession>A0A4S4JW11</accession>
<dbReference type="AlphaFoldDB" id="A0A4S4JW11"/>
<evidence type="ECO:0000313" key="2">
    <source>
        <dbReference type="Proteomes" id="UP000297014"/>
    </source>
</evidence>
<dbReference type="NCBIfam" id="TIGR04019">
    <property type="entry name" value="B_thiol_YtxJ"/>
    <property type="match status" value="1"/>
</dbReference>
<dbReference type="Gene3D" id="3.40.30.10">
    <property type="entry name" value="Glutaredoxin"/>
    <property type="match status" value="1"/>
</dbReference>
<gene>
    <name evidence="1" type="ORF">AJ85_18375</name>
</gene>
<proteinExistence type="predicted"/>
<dbReference type="EMBL" id="JALP01000246">
    <property type="protein sequence ID" value="THG89331.1"/>
    <property type="molecule type" value="Genomic_DNA"/>
</dbReference>
<evidence type="ECO:0000313" key="1">
    <source>
        <dbReference type="EMBL" id="THG89331.1"/>
    </source>
</evidence>
<dbReference type="Proteomes" id="UP000297014">
    <property type="component" value="Unassembled WGS sequence"/>
</dbReference>
<name>A0A4S4JW11_ALKAL</name>
<dbReference type="Pfam" id="PF11009">
    <property type="entry name" value="BrxC"/>
    <property type="match status" value="1"/>
</dbReference>
<protein>
    <submittedName>
        <fullName evidence="1">General stress protein</fullName>
    </submittedName>
</protein>
<dbReference type="InterPro" id="IPR022551">
    <property type="entry name" value="BrxC"/>
</dbReference>
<reference evidence="1 2" key="1">
    <citation type="submission" date="2014-01" db="EMBL/GenBank/DDBJ databases">
        <title>Draft genome sequencing of Bacillus alcalophilus CGMCC 1.3604.</title>
        <authorList>
            <person name="Yang J."/>
            <person name="Diao L."/>
            <person name="Yang S."/>
        </authorList>
    </citation>
    <scope>NUCLEOTIDE SEQUENCE [LARGE SCALE GENOMIC DNA]</scope>
    <source>
        <strain evidence="1 2">CGMCC 1.3604</strain>
    </source>
</reference>
<sequence length="115" mass="13336">MAVIKELTTENEWNDMYRKSNEKKVYIFKHSTQCPISAEANEVYEKYVSNYTEDDAEFCLVKVIESRPVSNLIANDLEVTHHSPQLIIVEDESPSWCDTHRNITIESIKTALNEI</sequence>
<dbReference type="OrthoDB" id="677051at2"/>
<organism evidence="1 2">
    <name type="scientific">Alkalihalobacillus alcalophilus ATCC 27647 = CGMCC 1.3604</name>
    <dbReference type="NCBI Taxonomy" id="1218173"/>
    <lineage>
        <taxon>Bacteria</taxon>
        <taxon>Bacillati</taxon>
        <taxon>Bacillota</taxon>
        <taxon>Bacilli</taxon>
        <taxon>Bacillales</taxon>
        <taxon>Bacillaceae</taxon>
        <taxon>Alkalihalobacillus</taxon>
    </lineage>
</organism>
<comment type="caution">
    <text evidence="1">The sequence shown here is derived from an EMBL/GenBank/DDBJ whole genome shotgun (WGS) entry which is preliminary data.</text>
</comment>
<dbReference type="RefSeq" id="WP_004428640.1">
    <property type="nucleotide sequence ID" value="NZ_ALPT02000006.1"/>
</dbReference>